<dbReference type="AlphaFoldDB" id="A0A7D6F1D4"/>
<accession>A0A7D6F1D4</accession>
<dbReference type="EMBL" id="CP032152">
    <property type="protein sequence ID" value="QLL29281.1"/>
    <property type="molecule type" value="Genomic_DNA"/>
</dbReference>
<dbReference type="KEGG" id="tsq:D3A95_13275"/>
<sequence length="67" mass="7642">MITKGRNLVYAKAIAEQLELTESEIDRVMAAIMQRRFAGCLDLLWDDVIKEVLQQQQGVVEKDGLYS</sequence>
<gene>
    <name evidence="1" type="ORF">D3A95_13275</name>
</gene>
<name>A0A7D6F1D4_9CYAN</name>
<proteinExistence type="predicted"/>
<dbReference type="RefSeq" id="WP_181494613.1">
    <property type="nucleotide sequence ID" value="NZ_CP032152.1"/>
</dbReference>
<evidence type="ECO:0000313" key="1">
    <source>
        <dbReference type="EMBL" id="QLL29281.1"/>
    </source>
</evidence>
<organism evidence="1 2">
    <name type="scientific">Thermosynechococcus sichuanensis E542</name>
    <dbReference type="NCBI Taxonomy" id="2016101"/>
    <lineage>
        <taxon>Bacteria</taxon>
        <taxon>Bacillati</taxon>
        <taxon>Cyanobacteriota</taxon>
        <taxon>Cyanophyceae</taxon>
        <taxon>Acaryochloridales</taxon>
        <taxon>Thermosynechococcaceae</taxon>
        <taxon>Thermosynechococcus</taxon>
        <taxon>Thermosynechococcus sichuanensis</taxon>
    </lineage>
</organism>
<protein>
    <submittedName>
        <fullName evidence="1">Uncharacterized protein</fullName>
    </submittedName>
</protein>
<keyword evidence="2" id="KW-1185">Reference proteome</keyword>
<evidence type="ECO:0000313" key="2">
    <source>
        <dbReference type="Proteomes" id="UP000261812"/>
    </source>
</evidence>
<reference evidence="2" key="1">
    <citation type="submission" date="2018-09" db="EMBL/GenBank/DDBJ databases">
        <title>Complete genome sequence of thermophilic cyanobacteria strain Thermosynechococcus elongatus PKUAC-SCTE542.</title>
        <authorList>
            <person name="Liang Y."/>
            <person name="Tang J."/>
            <person name="Daroch M."/>
        </authorList>
    </citation>
    <scope>NUCLEOTIDE SEQUENCE [LARGE SCALE GENOMIC DNA]</scope>
    <source>
        <strain evidence="2">E542</strain>
    </source>
</reference>
<dbReference type="Proteomes" id="UP000261812">
    <property type="component" value="Chromosome"/>
</dbReference>